<organism evidence="3 4">
    <name type="scientific">Wallemia ichthyophaga (strain EXF-994 / CBS 113033)</name>
    <dbReference type="NCBI Taxonomy" id="1299270"/>
    <lineage>
        <taxon>Eukaryota</taxon>
        <taxon>Fungi</taxon>
        <taxon>Dikarya</taxon>
        <taxon>Basidiomycota</taxon>
        <taxon>Wallemiomycotina</taxon>
        <taxon>Wallemiomycetes</taxon>
        <taxon>Wallemiales</taxon>
        <taxon>Wallemiaceae</taxon>
        <taxon>Wallemia</taxon>
    </lineage>
</organism>
<name>R9APC1_WALI9</name>
<dbReference type="RefSeq" id="XP_009266291.1">
    <property type="nucleotide sequence ID" value="XM_009268016.1"/>
</dbReference>
<dbReference type="AlphaFoldDB" id="R9APC1"/>
<dbReference type="InterPro" id="IPR001498">
    <property type="entry name" value="Impact_N"/>
</dbReference>
<dbReference type="InterPro" id="IPR023582">
    <property type="entry name" value="Impact"/>
</dbReference>
<dbReference type="OrthoDB" id="69641at2759"/>
<keyword evidence="4" id="KW-1185">Reference proteome</keyword>
<evidence type="ECO:0000256" key="1">
    <source>
        <dbReference type="ARBA" id="ARBA00007665"/>
    </source>
</evidence>
<dbReference type="GO" id="GO:0006446">
    <property type="term" value="P:regulation of translational initiation"/>
    <property type="evidence" value="ECO:0007669"/>
    <property type="project" value="TreeGrafter"/>
</dbReference>
<comment type="similarity">
    <text evidence="1">Belongs to the IMPACT family.</text>
</comment>
<sequence>MFIQSREILDKKSLFVAYLIPVSSDKDISQAKLKIRQSQSSSPSHSISAYRFVGLKSKKIGLNQDDFTVKTAYDDDGEKWAGKRILEVLEQTQTLDALIVVSRWYGGIMLGPVRFQHIKDLSLEVCNEMKKNEGMRESFELLQGLDESIADVRSKLGMENKPTSYDSIDFVKSQRLIKARKGTLDILKKKLSHKVESAK</sequence>
<gene>
    <name evidence="3" type="ORF">J056_002152</name>
</gene>
<dbReference type="EMBL" id="KE007225">
    <property type="protein sequence ID" value="EOR04074.1"/>
    <property type="molecule type" value="Genomic_DNA"/>
</dbReference>
<dbReference type="GO" id="GO:0005737">
    <property type="term" value="C:cytoplasm"/>
    <property type="evidence" value="ECO:0007669"/>
    <property type="project" value="TreeGrafter"/>
</dbReference>
<dbReference type="STRING" id="1299270.R9APC1"/>
<dbReference type="PANTHER" id="PTHR16301">
    <property type="entry name" value="IMPACT-RELATED"/>
    <property type="match status" value="1"/>
</dbReference>
<dbReference type="InterPro" id="IPR036956">
    <property type="entry name" value="Impact_N_sf"/>
</dbReference>
<protein>
    <submittedName>
        <fullName evidence="3">Protein IMPACT</fullName>
    </submittedName>
</protein>
<evidence type="ECO:0000313" key="4">
    <source>
        <dbReference type="Proteomes" id="UP000014064"/>
    </source>
</evidence>
<accession>R9APC1</accession>
<dbReference type="PANTHER" id="PTHR16301:SF25">
    <property type="entry name" value="PROTEIN IMPACT"/>
    <property type="match status" value="1"/>
</dbReference>
<dbReference type="Proteomes" id="UP000014064">
    <property type="component" value="Unassembled WGS sequence"/>
</dbReference>
<dbReference type="SUPFAM" id="SSF54211">
    <property type="entry name" value="Ribosomal protein S5 domain 2-like"/>
    <property type="match status" value="1"/>
</dbReference>
<dbReference type="Gene3D" id="3.30.230.30">
    <property type="entry name" value="Impact, N-terminal domain"/>
    <property type="match status" value="1"/>
</dbReference>
<dbReference type="HOGENOM" id="CLU_075864_0_0_1"/>
<dbReference type="GO" id="GO:0140469">
    <property type="term" value="P:GCN2-mediated signaling"/>
    <property type="evidence" value="ECO:0007669"/>
    <property type="project" value="TreeGrafter"/>
</dbReference>
<dbReference type="InterPro" id="IPR020568">
    <property type="entry name" value="Ribosomal_Su5_D2-typ_SF"/>
</dbReference>
<dbReference type="eggNOG" id="KOG3299">
    <property type="taxonomic scope" value="Eukaryota"/>
</dbReference>
<dbReference type="KEGG" id="wic:J056_002152"/>
<dbReference type="GeneID" id="20375104"/>
<evidence type="ECO:0000313" key="3">
    <source>
        <dbReference type="EMBL" id="EOR04074.1"/>
    </source>
</evidence>
<proteinExistence type="inferred from homology"/>
<evidence type="ECO:0000259" key="2">
    <source>
        <dbReference type="Pfam" id="PF01205"/>
    </source>
</evidence>
<dbReference type="OMA" id="SHEISAW"/>
<feature type="domain" description="Impact N-terminal" evidence="2">
    <location>
        <begin position="11"/>
        <end position="123"/>
    </location>
</feature>
<reference evidence="4" key="1">
    <citation type="journal article" date="2013" name="BMC Genomics">
        <title>Genome and transcriptome sequencing of the halophilic fungus Wallemia ichthyophaga: haloadaptations present and absent.</title>
        <authorList>
            <person name="Zajc J."/>
            <person name="Liu Y."/>
            <person name="Dai W."/>
            <person name="Yang Z."/>
            <person name="Hu J."/>
            <person name="Gostincar C."/>
            <person name="Gunde-Cimerman N."/>
        </authorList>
    </citation>
    <scope>NUCLEOTIDE SEQUENCE [LARGE SCALE GENOMIC DNA]</scope>
    <source>
        <strain evidence="4">EXF-994 / CBS 113033</strain>
    </source>
</reference>
<dbReference type="Pfam" id="PF01205">
    <property type="entry name" value="Impact_N"/>
    <property type="match status" value="1"/>
</dbReference>